<accession>A0ABV7Q231</accession>
<dbReference type="RefSeq" id="WP_387976469.1">
    <property type="nucleotide sequence ID" value="NZ_JBHRWO010000011.1"/>
</dbReference>
<name>A0ABV7Q231_9ACTN</name>
<dbReference type="Proteomes" id="UP001595712">
    <property type="component" value="Unassembled WGS sequence"/>
</dbReference>
<dbReference type="InterPro" id="IPR006442">
    <property type="entry name" value="Antitoxin_Phd/YefM"/>
</dbReference>
<comment type="similarity">
    <text evidence="1 2">Belongs to the phD/YefM antitoxin family.</text>
</comment>
<reference evidence="4" key="1">
    <citation type="journal article" date="2019" name="Int. J. Syst. Evol. Microbiol.">
        <title>The Global Catalogue of Microorganisms (GCM) 10K type strain sequencing project: providing services to taxonomists for standard genome sequencing and annotation.</title>
        <authorList>
            <consortium name="The Broad Institute Genomics Platform"/>
            <consortium name="The Broad Institute Genome Sequencing Center for Infectious Disease"/>
            <person name="Wu L."/>
            <person name="Ma J."/>
        </authorList>
    </citation>
    <scope>NUCLEOTIDE SEQUENCE [LARGE SCALE GENOMIC DNA]</scope>
    <source>
        <strain evidence="4">CGMCC 4.7396</strain>
    </source>
</reference>
<evidence type="ECO:0000256" key="1">
    <source>
        <dbReference type="ARBA" id="ARBA00009981"/>
    </source>
</evidence>
<evidence type="ECO:0000313" key="3">
    <source>
        <dbReference type="EMBL" id="MFC3493654.1"/>
    </source>
</evidence>
<comment type="function">
    <text evidence="2">Antitoxin component of a type II toxin-antitoxin (TA) system.</text>
</comment>
<gene>
    <name evidence="3" type="ORF">ACFO8M_14330</name>
</gene>
<comment type="caution">
    <text evidence="3">The sequence shown here is derived from an EMBL/GenBank/DDBJ whole genome shotgun (WGS) entry which is preliminary data.</text>
</comment>
<dbReference type="SUPFAM" id="SSF143120">
    <property type="entry name" value="YefM-like"/>
    <property type="match status" value="1"/>
</dbReference>
<dbReference type="NCBIfam" id="TIGR01552">
    <property type="entry name" value="phd_fam"/>
    <property type="match status" value="1"/>
</dbReference>
<protein>
    <recommendedName>
        <fullName evidence="2">Antitoxin</fullName>
    </recommendedName>
</protein>
<organism evidence="3 4">
    <name type="scientific">Glycomyces rhizosphaerae</name>
    <dbReference type="NCBI Taxonomy" id="2054422"/>
    <lineage>
        <taxon>Bacteria</taxon>
        <taxon>Bacillati</taxon>
        <taxon>Actinomycetota</taxon>
        <taxon>Actinomycetes</taxon>
        <taxon>Glycomycetales</taxon>
        <taxon>Glycomycetaceae</taxon>
        <taxon>Glycomyces</taxon>
    </lineage>
</organism>
<dbReference type="Gene3D" id="3.40.1620.10">
    <property type="entry name" value="YefM-like domain"/>
    <property type="match status" value="1"/>
</dbReference>
<dbReference type="EMBL" id="JBHRWO010000011">
    <property type="protein sequence ID" value="MFC3493654.1"/>
    <property type="molecule type" value="Genomic_DNA"/>
</dbReference>
<keyword evidence="4" id="KW-1185">Reference proteome</keyword>
<dbReference type="Pfam" id="PF02604">
    <property type="entry name" value="PhdYeFM_antitox"/>
    <property type="match status" value="1"/>
</dbReference>
<sequence length="95" mass="10450">MVDVMNEISVSELRAHLAEVINEANYTGARTFITRAGKRIAAVVPADEADMLEEAEDAYLNKLADQAIEAQGDKPYKTLAEVLAEYSEKYGEEIA</sequence>
<proteinExistence type="inferred from homology"/>
<evidence type="ECO:0000256" key="2">
    <source>
        <dbReference type="RuleBase" id="RU362080"/>
    </source>
</evidence>
<dbReference type="InterPro" id="IPR036165">
    <property type="entry name" value="YefM-like_sf"/>
</dbReference>
<evidence type="ECO:0000313" key="4">
    <source>
        <dbReference type="Proteomes" id="UP001595712"/>
    </source>
</evidence>